<dbReference type="GeneID" id="92861172"/>
<name>A0A1Y0YPH5_BACLI</name>
<dbReference type="EMBL" id="NILC01000033">
    <property type="protein sequence ID" value="TWL20956.1"/>
    <property type="molecule type" value="Genomic_DNA"/>
</dbReference>
<dbReference type="AlphaFoldDB" id="A0A1Y0YPH5"/>
<reference evidence="2 3" key="1">
    <citation type="submission" date="2019-06" db="EMBL/GenBank/DDBJ databases">
        <title>Genome sequence analysis of &gt;100 Bacillus licheniformis strains suggests intrinsic resistance to this species.</title>
        <authorList>
            <person name="Wels M."/>
            <person name="Siezen R.J."/>
            <person name="Johansen E."/>
            <person name="Stuer-Lauridsen B."/>
            <person name="Bjerre K."/>
            <person name="Nielsen B.K.K."/>
        </authorList>
    </citation>
    <scope>NUCLEOTIDE SEQUENCE [LARGE SCALE GENOMIC DNA]</scope>
    <source>
        <strain evidence="2 3">BAC-16736</strain>
    </source>
</reference>
<evidence type="ECO:0000313" key="4">
    <source>
        <dbReference type="Proteomes" id="UP000595038"/>
    </source>
</evidence>
<organism evidence="2 3">
    <name type="scientific">Bacillus licheniformis</name>
    <dbReference type="NCBI Taxonomy" id="1402"/>
    <lineage>
        <taxon>Bacteria</taxon>
        <taxon>Bacillati</taxon>
        <taxon>Bacillota</taxon>
        <taxon>Bacilli</taxon>
        <taxon>Bacillales</taxon>
        <taxon>Bacillaceae</taxon>
        <taxon>Bacillus</taxon>
    </lineage>
</organism>
<proteinExistence type="predicted"/>
<reference evidence="1 4" key="2">
    <citation type="submission" date="2020-12" db="EMBL/GenBank/DDBJ databases">
        <title>FDA dAtabase for Regulatory Grade micrObial Sequences (FDA-ARGOS): Supporting development and validation of Infectious Disease Dx tests.</title>
        <authorList>
            <person name="Nelson B."/>
            <person name="Plummer A."/>
            <person name="Tallon L."/>
            <person name="Sadzewicz L."/>
            <person name="Zhao X."/>
            <person name="Boylan J."/>
            <person name="Ott S."/>
            <person name="Bowen H."/>
            <person name="Vavikolanu K."/>
            <person name="Mehta A."/>
            <person name="Aluvathingal J."/>
            <person name="Nadendla S."/>
            <person name="Myers T."/>
            <person name="Yan Y."/>
            <person name="Sichtig H."/>
        </authorList>
    </citation>
    <scope>NUCLEOTIDE SEQUENCE [LARGE SCALE GENOMIC DNA]</scope>
    <source>
        <strain evidence="1 4">FDAARGOS_923</strain>
    </source>
</reference>
<evidence type="ECO:0000313" key="3">
    <source>
        <dbReference type="Proteomes" id="UP000435910"/>
    </source>
</evidence>
<gene>
    <name evidence="2" type="ORF">CHCC16736_2240</name>
    <name evidence="1" type="ORF">I6G80_15515</name>
</gene>
<accession>A0A1Y0YPH5</accession>
<evidence type="ECO:0000313" key="2">
    <source>
        <dbReference type="EMBL" id="TWL20956.1"/>
    </source>
</evidence>
<sequence>MKSIQSITVHSKQYIVGERCHPPGFRDEATVMKITEKNKFYGLIRGFVVHFDTKKELHIHTEPVNVHWR</sequence>
<dbReference type="Proteomes" id="UP000595038">
    <property type="component" value="Chromosome"/>
</dbReference>
<evidence type="ECO:0000313" key="1">
    <source>
        <dbReference type="EMBL" id="QPR71243.1"/>
    </source>
</evidence>
<protein>
    <submittedName>
        <fullName evidence="2">Uncharacterized protein</fullName>
    </submittedName>
</protein>
<dbReference type="RefSeq" id="WP_003182642.1">
    <property type="nucleotide sequence ID" value="NZ_BEXU01000031.1"/>
</dbReference>
<dbReference type="Proteomes" id="UP000435910">
    <property type="component" value="Unassembled WGS sequence"/>
</dbReference>
<dbReference type="EMBL" id="CP065647">
    <property type="protein sequence ID" value="QPR71243.1"/>
    <property type="molecule type" value="Genomic_DNA"/>
</dbReference>